<dbReference type="EMBL" id="CP006979">
    <property type="protein sequence ID" value="AHC87398.1"/>
    <property type="molecule type" value="Genomic_DNA"/>
</dbReference>
<feature type="transmembrane region" description="Helical" evidence="6">
    <location>
        <begin position="118"/>
        <end position="136"/>
    </location>
</feature>
<keyword evidence="5 6" id="KW-0472">Membrane</keyword>
<evidence type="ECO:0000256" key="2">
    <source>
        <dbReference type="ARBA" id="ARBA00022448"/>
    </source>
</evidence>
<keyword evidence="3 6" id="KW-0812">Transmembrane</keyword>
<proteinExistence type="predicted"/>
<feature type="transmembrane region" description="Helical" evidence="6">
    <location>
        <begin position="271"/>
        <end position="293"/>
    </location>
</feature>
<evidence type="ECO:0000256" key="5">
    <source>
        <dbReference type="ARBA" id="ARBA00023136"/>
    </source>
</evidence>
<name>V9UZA5_9PSED</name>
<evidence type="ECO:0000256" key="6">
    <source>
        <dbReference type="SAM" id="Phobius"/>
    </source>
</evidence>
<organism evidence="7 8">
    <name type="scientific">Pseudomonas monteilii SB3101</name>
    <dbReference type="NCBI Taxonomy" id="1435058"/>
    <lineage>
        <taxon>Bacteria</taxon>
        <taxon>Pseudomonadati</taxon>
        <taxon>Pseudomonadota</taxon>
        <taxon>Gammaproteobacteria</taxon>
        <taxon>Pseudomonadales</taxon>
        <taxon>Pseudomonadaceae</taxon>
        <taxon>Pseudomonas</taxon>
    </lineage>
</organism>
<dbReference type="InterPro" id="IPR045035">
    <property type="entry name" value="YSL-like"/>
</dbReference>
<feature type="transmembrane region" description="Helical" evidence="6">
    <location>
        <begin position="86"/>
        <end position="106"/>
    </location>
</feature>
<evidence type="ECO:0000313" key="7">
    <source>
        <dbReference type="EMBL" id="AHC87398.1"/>
    </source>
</evidence>
<reference evidence="7 8" key="1">
    <citation type="submission" date="2013-12" db="EMBL/GenBank/DDBJ databases">
        <title>Complete Genomes of Pseudomonas monteilii SB3078 and SB3101, two Benzene, Toluene and Ethylbenzene Degrading Bacteria used for Bioaugmentation.</title>
        <authorList>
            <person name="Dueholm M.S."/>
            <person name="Albertsen M."/>
            <person name="D'Imperio S."/>
            <person name="Tale V.P."/>
            <person name="Lewis D."/>
            <person name="Nilsen P.H."/>
            <person name="Nielsen J.L."/>
        </authorList>
    </citation>
    <scope>NUCLEOTIDE SEQUENCE [LARGE SCALE GENOMIC DNA]</scope>
    <source>
        <strain evidence="7 8">SB3101</strain>
    </source>
</reference>
<comment type="subcellular location">
    <subcellularLocation>
        <location evidence="1">Membrane</location>
        <topology evidence="1">Multi-pass membrane protein</topology>
    </subcellularLocation>
</comment>
<dbReference type="InterPro" id="IPR004813">
    <property type="entry name" value="OPT"/>
</dbReference>
<protein>
    <submittedName>
        <fullName evidence="7">Peptide transporter</fullName>
    </submittedName>
</protein>
<dbReference type="Proteomes" id="UP000018660">
    <property type="component" value="Chromosome"/>
</dbReference>
<gene>
    <name evidence="7" type="ORF">X970_08265</name>
</gene>
<dbReference type="AlphaFoldDB" id="V9UZA5"/>
<feature type="transmembrane region" description="Helical" evidence="6">
    <location>
        <begin position="314"/>
        <end position="335"/>
    </location>
</feature>
<feature type="transmembrane region" description="Helical" evidence="6">
    <location>
        <begin position="46"/>
        <end position="65"/>
    </location>
</feature>
<evidence type="ECO:0000256" key="4">
    <source>
        <dbReference type="ARBA" id="ARBA00022989"/>
    </source>
</evidence>
<evidence type="ECO:0000256" key="3">
    <source>
        <dbReference type="ARBA" id="ARBA00022692"/>
    </source>
</evidence>
<accession>V9UZA5</accession>
<dbReference type="GO" id="GO:0016020">
    <property type="term" value="C:membrane"/>
    <property type="evidence" value="ECO:0007669"/>
    <property type="project" value="UniProtKB-SubCell"/>
</dbReference>
<dbReference type="GO" id="GO:0035673">
    <property type="term" value="F:oligopeptide transmembrane transporter activity"/>
    <property type="evidence" value="ECO:0007669"/>
    <property type="project" value="InterPro"/>
</dbReference>
<dbReference type="HOGENOM" id="CLU_010539_3_0_6"/>
<keyword evidence="4 6" id="KW-1133">Transmembrane helix</keyword>
<dbReference type="PANTHER" id="PTHR31645:SF0">
    <property type="entry name" value="OLIGOPEPTIDE TRANSPORTER YGL114W-RELATED"/>
    <property type="match status" value="1"/>
</dbReference>
<dbReference type="PANTHER" id="PTHR31645">
    <property type="entry name" value="OLIGOPEPTIDE TRANSPORTER YGL114W-RELATED"/>
    <property type="match status" value="1"/>
</dbReference>
<evidence type="ECO:0000313" key="8">
    <source>
        <dbReference type="Proteomes" id="UP000018660"/>
    </source>
</evidence>
<feature type="transmembrane region" description="Helical" evidence="6">
    <location>
        <begin position="215"/>
        <end position="240"/>
    </location>
</feature>
<sequence length="585" mass="61823">MRDAPSTALPQARIERELSPRAVLTGVVLGILLTPSNVYAGLRIGWSFNMSIIALLVGFTLWQGLAGRSKGRPAWTLHESNINQTVASAAASIVSGGLVAPIPAYTLLTGHQLDPLPMMAWVFSVSFLGIWIAWYLRPALLDDHGLKFPEGMATLETLQQIYRHGHEAMMRIKVLCSAALLSGLVKWIDGFVWTIPRWAPSPVLERLTFTLDPSLMLVGFGGIIGIRVGLTLLFGAALAWGGLAPWLIDHALVVLAPNASGPQFAALVEWLLWPGVSLMVCATLTSLSVRLLQMPRQRPTAPLASRAAHTRGRFPLAPACGLLLSITLVVALQALLFGIDWWMALLSIPLAICLAVVAARVVGATGIAPIGAIGKLSQLSFGLVAPGQVAINLMSANTAGGAAGQATDLMNDFKVGQAIGTTPHKQLIAQCLGILIGSVVGVLVYLVLIPDPQTLLLTEQWPAPAVATWKAVAQTLMQGLGALSPELRWAIVAGSAAGVLLGTLDSLLPQWVARWLPSTGALGLAFILPASISMMMGLGAVVTWLVGCRWPSVTERFAITAAAGLIAGESITGVAASFWEMVRML</sequence>
<dbReference type="RefSeq" id="WP_024086756.1">
    <property type="nucleotide sequence ID" value="NC_023076.1"/>
</dbReference>
<keyword evidence="2" id="KW-0813">Transport</keyword>
<feature type="transmembrane region" description="Helical" evidence="6">
    <location>
        <begin position="21"/>
        <end position="40"/>
    </location>
</feature>
<dbReference type="Pfam" id="PF03169">
    <property type="entry name" value="OPT"/>
    <property type="match status" value="1"/>
</dbReference>
<feature type="transmembrane region" description="Helical" evidence="6">
    <location>
        <begin position="557"/>
        <end position="579"/>
    </location>
</feature>
<feature type="transmembrane region" description="Helical" evidence="6">
    <location>
        <begin position="427"/>
        <end position="448"/>
    </location>
</feature>
<feature type="transmembrane region" description="Helical" evidence="6">
    <location>
        <begin position="341"/>
        <end position="362"/>
    </location>
</feature>
<dbReference type="PATRIC" id="fig|1435058.3.peg.1619"/>
<feature type="transmembrane region" description="Helical" evidence="6">
    <location>
        <begin position="487"/>
        <end position="508"/>
    </location>
</feature>
<feature type="transmembrane region" description="Helical" evidence="6">
    <location>
        <begin position="520"/>
        <end position="545"/>
    </location>
</feature>
<dbReference type="KEGG" id="pmot:X970_08265"/>
<evidence type="ECO:0000256" key="1">
    <source>
        <dbReference type="ARBA" id="ARBA00004141"/>
    </source>
</evidence>